<dbReference type="OrthoDB" id="5876369at2759"/>
<evidence type="ECO:0000256" key="2">
    <source>
        <dbReference type="SAM" id="Phobius"/>
    </source>
</evidence>
<keyword evidence="2" id="KW-1133">Transmembrane helix</keyword>
<sequence length="225" mass="24693">MLALVVCCGMAVEFSAAGRSRQPERHARVVSEEQRPLFTIAVLVSGVVGGLAVVIAVVYLYRFCLKKRPPVTTTAIPEAKREQIRSNATSQSRPLPLPLSADPSTPFVSHSPSKEYTKETVIERESTFGSPTRIAEVFPLIPKDHAVPYIQRSVQDVSQNKSFLSVSDGPHRAQSADLLQADPNSDIRRASFDVPRGTGRQLPSTEGLEFSFIHGCSIYVDMKKD</sequence>
<reference evidence="4" key="1">
    <citation type="journal article" date="2015" name="Nat. Genet.">
        <title>The genome and transcriptome of the zoonotic hookworm Ancylostoma ceylanicum identify infection-specific gene families.</title>
        <authorList>
            <person name="Schwarz E.M."/>
            <person name="Hu Y."/>
            <person name="Antoshechkin I."/>
            <person name="Miller M.M."/>
            <person name="Sternberg P.W."/>
            <person name="Aroian R.V."/>
        </authorList>
    </citation>
    <scope>NUCLEOTIDE SEQUENCE</scope>
    <source>
        <strain evidence="4">HY135</strain>
    </source>
</reference>
<dbReference type="AlphaFoldDB" id="A0A016WIX1"/>
<dbReference type="EMBL" id="JARK01000267">
    <property type="protein sequence ID" value="EYC39237.1"/>
    <property type="molecule type" value="Genomic_DNA"/>
</dbReference>
<feature type="compositionally biased region" description="Polar residues" evidence="1">
    <location>
        <begin position="102"/>
        <end position="111"/>
    </location>
</feature>
<name>A0A016WIX1_9BILA</name>
<keyword evidence="2" id="KW-0812">Transmembrane</keyword>
<accession>A0A016WIX1</accession>
<protein>
    <submittedName>
        <fullName evidence="3">Uncharacterized protein</fullName>
    </submittedName>
</protein>
<organism evidence="3 4">
    <name type="scientific">Ancylostoma ceylanicum</name>
    <dbReference type="NCBI Taxonomy" id="53326"/>
    <lineage>
        <taxon>Eukaryota</taxon>
        <taxon>Metazoa</taxon>
        <taxon>Ecdysozoa</taxon>
        <taxon>Nematoda</taxon>
        <taxon>Chromadorea</taxon>
        <taxon>Rhabditida</taxon>
        <taxon>Rhabditina</taxon>
        <taxon>Rhabditomorpha</taxon>
        <taxon>Strongyloidea</taxon>
        <taxon>Ancylostomatidae</taxon>
        <taxon>Ancylostomatinae</taxon>
        <taxon>Ancylostoma</taxon>
    </lineage>
</organism>
<feature type="transmembrane region" description="Helical" evidence="2">
    <location>
        <begin position="36"/>
        <end position="61"/>
    </location>
</feature>
<dbReference type="Proteomes" id="UP000024635">
    <property type="component" value="Unassembled WGS sequence"/>
</dbReference>
<comment type="caution">
    <text evidence="3">The sequence shown here is derived from an EMBL/GenBank/DDBJ whole genome shotgun (WGS) entry which is preliminary data.</text>
</comment>
<feature type="region of interest" description="Disordered" evidence="1">
    <location>
        <begin position="83"/>
        <end position="119"/>
    </location>
</feature>
<evidence type="ECO:0000313" key="4">
    <source>
        <dbReference type="Proteomes" id="UP000024635"/>
    </source>
</evidence>
<keyword evidence="4" id="KW-1185">Reference proteome</keyword>
<proteinExistence type="predicted"/>
<gene>
    <name evidence="3" type="primary">Acey_s0667.g1339</name>
    <name evidence="3" type="synonym">Acey-Y48C3A.5</name>
    <name evidence="3" type="ORF">Y032_0667g1339</name>
</gene>
<evidence type="ECO:0000256" key="1">
    <source>
        <dbReference type="SAM" id="MobiDB-lite"/>
    </source>
</evidence>
<keyword evidence="2" id="KW-0472">Membrane</keyword>
<evidence type="ECO:0000313" key="3">
    <source>
        <dbReference type="EMBL" id="EYC39237.1"/>
    </source>
</evidence>